<comment type="pathway">
    <text evidence="2 9">Amino-acid biosynthesis; L-tryptophan biosynthesis; L-tryptophan from chorismate: step 5/5.</text>
</comment>
<dbReference type="KEGG" id="kyr:CVV65_07870"/>
<comment type="catalytic activity">
    <reaction evidence="8 9">
        <text>(1S,2R)-1-C-(indol-3-yl)glycerol 3-phosphate + L-serine = D-glyceraldehyde 3-phosphate + L-tryptophan + H2O</text>
        <dbReference type="Rhea" id="RHEA:10532"/>
        <dbReference type="ChEBI" id="CHEBI:15377"/>
        <dbReference type="ChEBI" id="CHEBI:33384"/>
        <dbReference type="ChEBI" id="CHEBI:57912"/>
        <dbReference type="ChEBI" id="CHEBI:58866"/>
        <dbReference type="ChEBI" id="CHEBI:59776"/>
        <dbReference type="EC" id="4.2.1.20"/>
    </reaction>
</comment>
<evidence type="ECO:0000256" key="10">
    <source>
        <dbReference type="RuleBase" id="RU003662"/>
    </source>
</evidence>
<keyword evidence="7 9" id="KW-0456">Lyase</keyword>
<keyword evidence="5 9" id="KW-0822">Tryptophan biosynthesis</keyword>
<evidence type="ECO:0000256" key="2">
    <source>
        <dbReference type="ARBA" id="ARBA00004733"/>
    </source>
</evidence>
<evidence type="ECO:0000313" key="12">
    <source>
        <dbReference type="Proteomes" id="UP000231932"/>
    </source>
</evidence>
<reference evidence="12" key="1">
    <citation type="submission" date="2017-11" db="EMBL/GenBank/DDBJ databases">
        <title>Complete Genome Sequence of Kyrpidia sp. Strain EA-1, a thermophilic, hydrogen-oxidizing Bacterium, isolated from the Azores.</title>
        <authorList>
            <person name="Reiner J.E."/>
            <person name="Lapp C.J."/>
            <person name="Bunk B."/>
            <person name="Gescher J."/>
        </authorList>
    </citation>
    <scope>NUCLEOTIDE SEQUENCE [LARGE SCALE GENOMIC DNA]</scope>
    <source>
        <strain evidence="12">EA-1</strain>
    </source>
</reference>
<evidence type="ECO:0000256" key="4">
    <source>
        <dbReference type="ARBA" id="ARBA00022605"/>
    </source>
</evidence>
<dbReference type="AlphaFoldDB" id="A0A2K8N693"/>
<dbReference type="RefSeq" id="WP_100667653.1">
    <property type="nucleotide sequence ID" value="NZ_CP024955.1"/>
</dbReference>
<dbReference type="PANTHER" id="PTHR43406">
    <property type="entry name" value="TRYPTOPHAN SYNTHASE, ALPHA CHAIN"/>
    <property type="match status" value="1"/>
</dbReference>
<dbReference type="InterPro" id="IPR002028">
    <property type="entry name" value="Trp_synthase_suA"/>
</dbReference>
<dbReference type="GO" id="GO:0004834">
    <property type="term" value="F:tryptophan synthase activity"/>
    <property type="evidence" value="ECO:0007669"/>
    <property type="project" value="UniProtKB-UniRule"/>
</dbReference>
<evidence type="ECO:0000256" key="3">
    <source>
        <dbReference type="ARBA" id="ARBA00011270"/>
    </source>
</evidence>
<feature type="active site" description="Proton acceptor" evidence="9">
    <location>
        <position position="50"/>
    </location>
</feature>
<gene>
    <name evidence="9" type="primary">trpA</name>
    <name evidence="11" type="ORF">CVV65_07870</name>
</gene>
<dbReference type="Gene3D" id="3.20.20.70">
    <property type="entry name" value="Aldolase class I"/>
    <property type="match status" value="1"/>
</dbReference>
<dbReference type="InterPro" id="IPR013785">
    <property type="entry name" value="Aldolase_TIM"/>
</dbReference>
<dbReference type="EMBL" id="CP024955">
    <property type="protein sequence ID" value="ATY84846.1"/>
    <property type="molecule type" value="Genomic_DNA"/>
</dbReference>
<feature type="active site" description="Proton acceptor" evidence="9">
    <location>
        <position position="61"/>
    </location>
</feature>
<dbReference type="HAMAP" id="MF_00131">
    <property type="entry name" value="Trp_synth_alpha"/>
    <property type="match status" value="1"/>
</dbReference>
<dbReference type="PROSITE" id="PS00167">
    <property type="entry name" value="TRP_SYNTHASE_ALPHA"/>
    <property type="match status" value="1"/>
</dbReference>
<protein>
    <recommendedName>
        <fullName evidence="9">Tryptophan synthase alpha chain</fullName>
        <ecNumber evidence="9">4.2.1.20</ecNumber>
    </recommendedName>
</protein>
<keyword evidence="12" id="KW-1185">Reference proteome</keyword>
<accession>A0A2K8N693</accession>
<dbReference type="NCBIfam" id="TIGR00262">
    <property type="entry name" value="trpA"/>
    <property type="match status" value="1"/>
</dbReference>
<dbReference type="OrthoDB" id="9804578at2"/>
<dbReference type="InterPro" id="IPR018204">
    <property type="entry name" value="Trp_synthase_alpha_AS"/>
</dbReference>
<dbReference type="SUPFAM" id="SSF51366">
    <property type="entry name" value="Ribulose-phoshate binding barrel"/>
    <property type="match status" value="1"/>
</dbReference>
<evidence type="ECO:0000256" key="7">
    <source>
        <dbReference type="ARBA" id="ARBA00023239"/>
    </source>
</evidence>
<comment type="function">
    <text evidence="1 9">The alpha subunit is responsible for the aldol cleavage of indoleglycerol phosphate to indole and glyceraldehyde 3-phosphate.</text>
</comment>
<sequence>MSTSLQVALERRRRGGETGFIPFITAGDPTMEVTVEAVRRLVRAGADAVEIGMPYSDPLADGPTIQAASERALRGGFQMPDLFRLGPILREAAGEVPLVAFTYANPVYRWGWQTFAEDLAKAGYAGVIVPDLPMEEATPLREAADRAGVALVPLVAPTSHGRIERICRTARGFVYAVSSTGVTGVRKRMPEHLSRFIDDIRRCTDLPIGVGFGIGTPEAAAAVAEAADAVIVGSALVRILAAITEEGRDAGDVLDDLETFARTLVAPLRRAEK</sequence>
<keyword evidence="6 9" id="KW-0057">Aromatic amino acid biosynthesis</keyword>
<organism evidence="11 12">
    <name type="scientific">Kyrpidia spormannii</name>
    <dbReference type="NCBI Taxonomy" id="2055160"/>
    <lineage>
        <taxon>Bacteria</taxon>
        <taxon>Bacillati</taxon>
        <taxon>Bacillota</taxon>
        <taxon>Bacilli</taxon>
        <taxon>Bacillales</taxon>
        <taxon>Alicyclobacillaceae</taxon>
        <taxon>Kyrpidia</taxon>
    </lineage>
</organism>
<dbReference type="Proteomes" id="UP000231932">
    <property type="component" value="Chromosome"/>
</dbReference>
<dbReference type="CDD" id="cd04724">
    <property type="entry name" value="Tryptophan_synthase_alpha"/>
    <property type="match status" value="1"/>
</dbReference>
<dbReference type="PANTHER" id="PTHR43406:SF1">
    <property type="entry name" value="TRYPTOPHAN SYNTHASE ALPHA CHAIN, CHLOROPLASTIC"/>
    <property type="match status" value="1"/>
</dbReference>
<evidence type="ECO:0000256" key="6">
    <source>
        <dbReference type="ARBA" id="ARBA00023141"/>
    </source>
</evidence>
<keyword evidence="4 9" id="KW-0028">Amino-acid biosynthesis</keyword>
<evidence type="ECO:0000256" key="8">
    <source>
        <dbReference type="ARBA" id="ARBA00049047"/>
    </source>
</evidence>
<evidence type="ECO:0000256" key="1">
    <source>
        <dbReference type="ARBA" id="ARBA00003365"/>
    </source>
</evidence>
<dbReference type="Pfam" id="PF00290">
    <property type="entry name" value="Trp_syntA"/>
    <property type="match status" value="1"/>
</dbReference>
<dbReference type="GO" id="GO:0005829">
    <property type="term" value="C:cytosol"/>
    <property type="evidence" value="ECO:0007669"/>
    <property type="project" value="TreeGrafter"/>
</dbReference>
<evidence type="ECO:0000256" key="9">
    <source>
        <dbReference type="HAMAP-Rule" id="MF_00131"/>
    </source>
</evidence>
<evidence type="ECO:0000313" key="11">
    <source>
        <dbReference type="EMBL" id="ATY84846.1"/>
    </source>
</evidence>
<comment type="subunit">
    <text evidence="3 9">Tetramer of two alpha and two beta chains.</text>
</comment>
<dbReference type="FunFam" id="3.20.20.70:FF:000037">
    <property type="entry name" value="Tryptophan synthase alpha chain"/>
    <property type="match status" value="1"/>
</dbReference>
<name>A0A2K8N693_9BACL</name>
<proteinExistence type="inferred from homology"/>
<comment type="similarity">
    <text evidence="9 10">Belongs to the TrpA family.</text>
</comment>
<dbReference type="EC" id="4.2.1.20" evidence="9"/>
<evidence type="ECO:0000256" key="5">
    <source>
        <dbReference type="ARBA" id="ARBA00022822"/>
    </source>
</evidence>
<dbReference type="InterPro" id="IPR011060">
    <property type="entry name" value="RibuloseP-bd_barrel"/>
</dbReference>
<dbReference type="UniPathway" id="UPA00035">
    <property type="reaction ID" value="UER00044"/>
</dbReference>